<dbReference type="PROSITE" id="PS50850">
    <property type="entry name" value="MFS"/>
    <property type="match status" value="1"/>
</dbReference>
<evidence type="ECO:0000259" key="9">
    <source>
        <dbReference type="PROSITE" id="PS50850"/>
    </source>
</evidence>
<reference evidence="10 12" key="1">
    <citation type="journal article" date="2013" name="Genome Biol.">
        <title>Draft genome of the mountain pine beetle, Dendroctonus ponderosae Hopkins, a major forest pest.</title>
        <authorList>
            <person name="Keeling C.I."/>
            <person name="Yuen M.M."/>
            <person name="Liao N.Y."/>
            <person name="Docking T.R."/>
            <person name="Chan S.K."/>
            <person name="Taylor G.A."/>
            <person name="Palmquist D.L."/>
            <person name="Jackman S.D."/>
            <person name="Nguyen A."/>
            <person name="Li M."/>
            <person name="Henderson H."/>
            <person name="Janes J.K."/>
            <person name="Zhao Y."/>
            <person name="Pandoh P."/>
            <person name="Moore R."/>
            <person name="Sperling F.A."/>
            <person name="Huber D.P."/>
            <person name="Birol I."/>
            <person name="Jones S.J."/>
            <person name="Bohlmann J."/>
        </authorList>
    </citation>
    <scope>NUCLEOTIDE SEQUENCE</scope>
</reference>
<keyword evidence="5 8" id="KW-0472">Membrane</keyword>
<dbReference type="InterPro" id="IPR020846">
    <property type="entry name" value="MFS_dom"/>
</dbReference>
<comment type="similarity">
    <text evidence="7">Belongs to the major facilitator superfamily. Sugar transporter (TC 2.A.1.1) family. Trehalose transporter subfamily.</text>
</comment>
<evidence type="ECO:0000256" key="5">
    <source>
        <dbReference type="ARBA" id="ARBA00023136"/>
    </source>
</evidence>
<dbReference type="PANTHER" id="PTHR48021:SF46">
    <property type="entry name" value="MAJOR FACILITATOR SUPERFAMILY (MFS) PROFILE DOMAIN-CONTAINING PROTEIN"/>
    <property type="match status" value="1"/>
</dbReference>
<evidence type="ECO:0000256" key="6">
    <source>
        <dbReference type="ARBA" id="ARBA00023180"/>
    </source>
</evidence>
<dbReference type="PRINTS" id="PR00171">
    <property type="entry name" value="SUGRTRNSPORT"/>
</dbReference>
<feature type="transmembrane region" description="Helical" evidence="8">
    <location>
        <begin position="387"/>
        <end position="408"/>
    </location>
</feature>
<dbReference type="FunFam" id="1.20.1250.20:FF:000055">
    <property type="entry name" value="Facilitated trehalose transporter Tret1-2 homolog"/>
    <property type="match status" value="1"/>
</dbReference>
<feature type="domain" description="Major facilitator superfamily (MFS) profile" evidence="9">
    <location>
        <begin position="14"/>
        <end position="443"/>
    </location>
</feature>
<evidence type="ECO:0000313" key="11">
    <source>
        <dbReference type="EnsemblMetazoa" id="XP_019768503.1"/>
    </source>
</evidence>
<dbReference type="CDD" id="cd17358">
    <property type="entry name" value="MFS_GLUT6_8_Class3_like"/>
    <property type="match status" value="1"/>
</dbReference>
<feature type="transmembrane region" description="Helical" evidence="8">
    <location>
        <begin position="420"/>
        <end position="439"/>
    </location>
</feature>
<dbReference type="SUPFAM" id="SSF103473">
    <property type="entry name" value="MFS general substrate transporter"/>
    <property type="match status" value="1"/>
</dbReference>
<keyword evidence="2" id="KW-1003">Cell membrane</keyword>
<dbReference type="Gene3D" id="1.20.1250.20">
    <property type="entry name" value="MFS general substrate transporter like domains"/>
    <property type="match status" value="1"/>
</dbReference>
<feature type="transmembrane region" description="Helical" evidence="8">
    <location>
        <begin position="293"/>
        <end position="310"/>
    </location>
</feature>
<dbReference type="InterPro" id="IPR050549">
    <property type="entry name" value="MFS_Trehalose_Transporter"/>
</dbReference>
<keyword evidence="12" id="KW-1185">Reference proteome</keyword>
<feature type="non-terminal residue" evidence="10">
    <location>
        <position position="1"/>
    </location>
</feature>
<dbReference type="InterPro" id="IPR003663">
    <property type="entry name" value="Sugar/inositol_transpt"/>
</dbReference>
<keyword evidence="4 8" id="KW-1133">Transmembrane helix</keyword>
<keyword evidence="3 8" id="KW-0812">Transmembrane</keyword>
<dbReference type="KEGG" id="dpa:109543302"/>
<evidence type="ECO:0000256" key="2">
    <source>
        <dbReference type="ARBA" id="ARBA00022475"/>
    </source>
</evidence>
<gene>
    <name evidence="11" type="primary">109543302</name>
    <name evidence="10" type="ORF">YQE_11124</name>
</gene>
<dbReference type="HOGENOM" id="CLU_001265_30_5_1"/>
<dbReference type="PANTHER" id="PTHR48021">
    <property type="match status" value="1"/>
</dbReference>
<proteinExistence type="inferred from homology"/>
<feature type="transmembrane region" description="Helical" evidence="8">
    <location>
        <begin position="169"/>
        <end position="190"/>
    </location>
</feature>
<feature type="transmembrane region" description="Helical" evidence="8">
    <location>
        <begin position="57"/>
        <end position="76"/>
    </location>
</feature>
<evidence type="ECO:0000256" key="7">
    <source>
        <dbReference type="ARBA" id="ARBA00024348"/>
    </source>
</evidence>
<dbReference type="OrthoDB" id="6133115at2759"/>
<organism evidence="10">
    <name type="scientific">Dendroctonus ponderosae</name>
    <name type="common">Mountain pine beetle</name>
    <dbReference type="NCBI Taxonomy" id="77166"/>
    <lineage>
        <taxon>Eukaryota</taxon>
        <taxon>Metazoa</taxon>
        <taxon>Ecdysozoa</taxon>
        <taxon>Arthropoda</taxon>
        <taxon>Hexapoda</taxon>
        <taxon>Insecta</taxon>
        <taxon>Pterygota</taxon>
        <taxon>Neoptera</taxon>
        <taxon>Endopterygota</taxon>
        <taxon>Coleoptera</taxon>
        <taxon>Polyphaga</taxon>
        <taxon>Cucujiformia</taxon>
        <taxon>Curculionidae</taxon>
        <taxon>Scolytinae</taxon>
        <taxon>Dendroctonus</taxon>
    </lineage>
</organism>
<dbReference type="Pfam" id="PF00083">
    <property type="entry name" value="Sugar_tr"/>
    <property type="match status" value="1"/>
</dbReference>
<dbReference type="PROSITE" id="PS00216">
    <property type="entry name" value="SUGAR_TRANSPORT_1"/>
    <property type="match status" value="1"/>
</dbReference>
<feature type="transmembrane region" description="Helical" evidence="8">
    <location>
        <begin position="111"/>
        <end position="132"/>
    </location>
</feature>
<feature type="transmembrane region" description="Helical" evidence="8">
    <location>
        <begin position="317"/>
        <end position="339"/>
    </location>
</feature>
<dbReference type="InterPro" id="IPR044775">
    <property type="entry name" value="MFS_ERD6/Tret1-like"/>
</dbReference>
<dbReference type="InterPro" id="IPR005828">
    <property type="entry name" value="MFS_sugar_transport-like"/>
</dbReference>
<dbReference type="EMBL" id="KB741231">
    <property type="protein sequence ID" value="ENN72263.1"/>
    <property type="molecule type" value="Genomic_DNA"/>
</dbReference>
<evidence type="ECO:0000256" key="8">
    <source>
        <dbReference type="SAM" id="Phobius"/>
    </source>
</evidence>
<protein>
    <recommendedName>
        <fullName evidence="9">Major facilitator superfamily (MFS) profile domain-containing protein</fullName>
    </recommendedName>
</protein>
<dbReference type="OMA" id="MAYSSMP"/>
<sequence length="486" mass="53394">MTTVTLTGGSASLQYFAAAAGNLAIVTDGMHYGWPSPSLPQILNNTSSPLCISSSEGALMAVMPLLGAIVGALTAANIVDYFGRKKTIIFTAVPFFLAWIMVAFAKTVMYLYLARFIAGVADGVTFTVVPMYIGEIAEPRIRGLLGSSCSVSWILGFLLINLIGSYLSISTTALVSSSLCVIAFVTFLWMPESPYYLLMRNKPEQAKESLRRFRGNADLDEEIKKMRVSIQTCSKARGRFFDLFTVASNRKAVIIVAGLRGFQQFSGTTAITFYAQEIFLQAGSNISSKQASIMYFTVMLIMTMVSSSIVDKAGRKPLLLISMTGSIIALFLEGTYFYIEKETSIDTSSLEYLPVAGLILFVIFFSVGMQSIPICLLGELFPTNVKAYALCLADVYFSLVAAIASKFLQVMMDNYGIHMAFYGFTICSILGLVFIICVVPETKGKSLEEIQHYLRGDQPMRYDVEMETIKIHDDNEPETNDLLIKS</sequence>
<dbReference type="EnsemblMetazoa" id="XM_019912944.1">
    <property type="protein sequence ID" value="XP_019768503.1"/>
    <property type="gene ID" value="LOC109543302"/>
</dbReference>
<comment type="subcellular location">
    <subcellularLocation>
        <location evidence="1">Cell membrane</location>
        <topology evidence="1">Multi-pass membrane protein</topology>
    </subcellularLocation>
</comment>
<evidence type="ECO:0000256" key="4">
    <source>
        <dbReference type="ARBA" id="ARBA00022989"/>
    </source>
</evidence>
<evidence type="ECO:0000256" key="1">
    <source>
        <dbReference type="ARBA" id="ARBA00004651"/>
    </source>
</evidence>
<evidence type="ECO:0000313" key="12">
    <source>
        <dbReference type="Proteomes" id="UP000019118"/>
    </source>
</evidence>
<keyword evidence="6" id="KW-0325">Glycoprotein</keyword>
<feature type="transmembrane region" description="Helical" evidence="8">
    <location>
        <begin position="144"/>
        <end position="163"/>
    </location>
</feature>
<feature type="transmembrane region" description="Helical" evidence="8">
    <location>
        <begin position="359"/>
        <end position="380"/>
    </location>
</feature>
<dbReference type="Proteomes" id="UP000019118">
    <property type="component" value="Unassembled WGS sequence"/>
</dbReference>
<evidence type="ECO:0000256" key="3">
    <source>
        <dbReference type="ARBA" id="ARBA00022692"/>
    </source>
</evidence>
<evidence type="ECO:0000313" key="10">
    <source>
        <dbReference type="EMBL" id="ENN72263.1"/>
    </source>
</evidence>
<dbReference type="GO" id="GO:0051119">
    <property type="term" value="F:sugar transmembrane transporter activity"/>
    <property type="evidence" value="ECO:0007669"/>
    <property type="project" value="InterPro"/>
</dbReference>
<feature type="transmembrane region" description="Helical" evidence="8">
    <location>
        <begin position="88"/>
        <end position="105"/>
    </location>
</feature>
<dbReference type="InterPro" id="IPR036259">
    <property type="entry name" value="MFS_trans_sf"/>
</dbReference>
<accession>N6T3S2</accession>
<feature type="transmembrane region" description="Helical" evidence="8">
    <location>
        <begin position="252"/>
        <end position="273"/>
    </location>
</feature>
<reference evidence="11" key="2">
    <citation type="submission" date="2024-08" db="UniProtKB">
        <authorList>
            <consortium name="EnsemblMetazoa"/>
        </authorList>
    </citation>
    <scope>IDENTIFICATION</scope>
</reference>
<dbReference type="AlphaFoldDB" id="N6T3S2"/>
<name>N6T3S2_DENPD</name>
<dbReference type="PROSITE" id="PS00217">
    <property type="entry name" value="SUGAR_TRANSPORT_2"/>
    <property type="match status" value="1"/>
</dbReference>
<dbReference type="InterPro" id="IPR005829">
    <property type="entry name" value="Sugar_transporter_CS"/>
</dbReference>
<dbReference type="GO" id="GO:0005886">
    <property type="term" value="C:plasma membrane"/>
    <property type="evidence" value="ECO:0007669"/>
    <property type="project" value="UniProtKB-SubCell"/>
</dbReference>